<keyword evidence="3" id="KW-1133">Transmembrane helix</keyword>
<evidence type="ECO:0000256" key="1">
    <source>
        <dbReference type="ARBA" id="ARBA00006464"/>
    </source>
</evidence>
<feature type="transmembrane region" description="Helical" evidence="3">
    <location>
        <begin position="87"/>
        <end position="111"/>
    </location>
</feature>
<evidence type="ECO:0000256" key="2">
    <source>
        <dbReference type="SAM" id="MobiDB-lite"/>
    </source>
</evidence>
<evidence type="ECO:0000259" key="4">
    <source>
        <dbReference type="Pfam" id="PF02397"/>
    </source>
</evidence>
<keyword evidence="3" id="KW-0472">Membrane</keyword>
<feature type="domain" description="Bacterial sugar transferase" evidence="4">
    <location>
        <begin position="85"/>
        <end position="210"/>
    </location>
</feature>
<dbReference type="EMBL" id="BNJG01000003">
    <property type="protein sequence ID" value="GHO59376.1"/>
    <property type="molecule type" value="Genomic_DNA"/>
</dbReference>
<evidence type="ECO:0000313" key="5">
    <source>
        <dbReference type="EMBL" id="GHO59376.1"/>
    </source>
</evidence>
<reference evidence="5 6" key="1">
    <citation type="journal article" date="2021" name="Int. J. Syst. Evol. Microbiol.">
        <title>Reticulibacter mediterranei gen. nov., sp. nov., within the new family Reticulibacteraceae fam. nov., and Ktedonospora formicarum gen. nov., sp. nov., Ktedonobacter robiniae sp. nov., Dictyobacter formicarum sp. nov. and Dictyobacter arantiisoli sp. nov., belonging to the class Ktedonobacteria.</title>
        <authorList>
            <person name="Yabe S."/>
            <person name="Zheng Y."/>
            <person name="Wang C.M."/>
            <person name="Sakai Y."/>
            <person name="Abe K."/>
            <person name="Yokota A."/>
            <person name="Donadio S."/>
            <person name="Cavaletti L."/>
            <person name="Monciardini P."/>
        </authorList>
    </citation>
    <scope>NUCLEOTIDE SEQUENCE [LARGE SCALE GENOMIC DNA]</scope>
    <source>
        <strain evidence="5 6">SOSP1-30</strain>
    </source>
</reference>
<comment type="caution">
    <text evidence="5">The sequence shown here is derived from an EMBL/GenBank/DDBJ whole genome shotgun (WGS) entry which is preliminary data.</text>
</comment>
<dbReference type="Pfam" id="PF02397">
    <property type="entry name" value="Bac_transf"/>
    <property type="match status" value="1"/>
</dbReference>
<gene>
    <name evidence="5" type="ORF">KSB_78510</name>
</gene>
<dbReference type="PANTHER" id="PTHR30576:SF10">
    <property type="entry name" value="SLL5057 PROTEIN"/>
    <property type="match status" value="1"/>
</dbReference>
<dbReference type="PANTHER" id="PTHR30576">
    <property type="entry name" value="COLANIC BIOSYNTHESIS UDP-GLUCOSE LIPID CARRIER TRANSFERASE"/>
    <property type="match status" value="1"/>
</dbReference>
<keyword evidence="6" id="KW-1185">Reference proteome</keyword>
<comment type="similarity">
    <text evidence="1">Belongs to the bacterial sugar transferase family.</text>
</comment>
<dbReference type="RefSeq" id="WP_201375568.1">
    <property type="nucleotide sequence ID" value="NZ_BNJG01000003.1"/>
</dbReference>
<accession>A0ABQ3V2I6</accession>
<evidence type="ECO:0000313" key="6">
    <source>
        <dbReference type="Proteomes" id="UP000654345"/>
    </source>
</evidence>
<protein>
    <recommendedName>
        <fullName evidence="4">Bacterial sugar transferase domain-containing protein</fullName>
    </recommendedName>
</protein>
<proteinExistence type="inferred from homology"/>
<sequence length="273" mass="31192">MHDPQKQPFELYLATIDYMLVGIPQRRRMEIRRELLTHLEDAATDQGLSSANPELQREVIKTLGSSLDLGVELHQAHYARYLTPRRIFDITTAIILSLLMSPFFLVAALIIKLETPGPIFYTSEWLGQYGQRFRLYRLRTMTHTSDEALRITHFGAWMRKTSLDEAGALINVLRGEMNFFGPRLLRPGETNLSDPRCRRILQVPPGLSSPSLLRHGFPPRRSANPASARRRLPQQAFPTLRLLSLLQNPTRHAPSVPRVIIMSTIKNGSNMYE</sequence>
<organism evidence="5 6">
    <name type="scientific">Ktedonobacter robiniae</name>
    <dbReference type="NCBI Taxonomy" id="2778365"/>
    <lineage>
        <taxon>Bacteria</taxon>
        <taxon>Bacillati</taxon>
        <taxon>Chloroflexota</taxon>
        <taxon>Ktedonobacteria</taxon>
        <taxon>Ktedonobacterales</taxon>
        <taxon>Ktedonobacteraceae</taxon>
        <taxon>Ktedonobacter</taxon>
    </lineage>
</organism>
<feature type="region of interest" description="Disordered" evidence="2">
    <location>
        <begin position="212"/>
        <end position="231"/>
    </location>
</feature>
<name>A0ABQ3V2I6_9CHLR</name>
<dbReference type="Proteomes" id="UP000654345">
    <property type="component" value="Unassembled WGS sequence"/>
</dbReference>
<keyword evidence="3" id="KW-0812">Transmembrane</keyword>
<dbReference type="InterPro" id="IPR003362">
    <property type="entry name" value="Bact_transf"/>
</dbReference>
<evidence type="ECO:0000256" key="3">
    <source>
        <dbReference type="SAM" id="Phobius"/>
    </source>
</evidence>